<dbReference type="PANTHER" id="PTHR30188:SF4">
    <property type="entry name" value="PROTEIN TRIGALACTOSYLDIACYLGLYCEROL 1, CHLOROPLASTIC"/>
    <property type="match status" value="1"/>
</dbReference>
<gene>
    <name evidence="2" type="primary">ycf63</name>
</gene>
<keyword evidence="1" id="KW-1133">Transmembrane helix</keyword>
<keyword evidence="1" id="KW-0812">Transmembrane</keyword>
<organism evidence="2">
    <name type="scientific">Laurencieae sp</name>
    <dbReference type="NCBI Taxonomy" id="2007162"/>
    <lineage>
        <taxon>Eukaryota</taxon>
        <taxon>Rhodophyta</taxon>
        <taxon>Florideophyceae</taxon>
        <taxon>Rhodymeniophycidae</taxon>
        <taxon>Ceramiales</taxon>
        <taxon>Rhodomelaceae</taxon>
        <taxon>Laurencieae</taxon>
    </lineage>
</organism>
<dbReference type="AlphaFoldDB" id="A0A1Z1M2X5"/>
<evidence type="ECO:0000313" key="2">
    <source>
        <dbReference type="EMBL" id="ARW60135.1"/>
    </source>
</evidence>
<feature type="transmembrane region" description="Helical" evidence="1">
    <location>
        <begin position="122"/>
        <end position="144"/>
    </location>
</feature>
<reference evidence="2" key="1">
    <citation type="journal article" date="2017" name="J. Phycol.">
        <title>Analysis of chloroplast genomes and a supermatrix inform reclassification of the Rhodomelaceae (Rhodophyta).</title>
        <authorList>
            <person name="Diaz-Tapia P."/>
            <person name="Maggs C.A."/>
            <person name="West J.A."/>
            <person name="Verbruggen H."/>
        </authorList>
    </citation>
    <scope>NUCLEOTIDE SEQUENCE</scope>
    <source>
        <strain evidence="2">JFC1711</strain>
    </source>
</reference>
<dbReference type="GO" id="GO:0043190">
    <property type="term" value="C:ATP-binding cassette (ABC) transporter complex"/>
    <property type="evidence" value="ECO:0007669"/>
    <property type="project" value="InterPro"/>
</dbReference>
<dbReference type="InterPro" id="IPR030802">
    <property type="entry name" value="Permease_MalE"/>
</dbReference>
<feature type="transmembrane region" description="Helical" evidence="1">
    <location>
        <begin position="191"/>
        <end position="212"/>
    </location>
</feature>
<feature type="transmembrane region" description="Helical" evidence="1">
    <location>
        <begin position="92"/>
        <end position="115"/>
    </location>
</feature>
<geneLocation type="chloroplast" evidence="2"/>
<dbReference type="EMBL" id="MF101412">
    <property type="protein sequence ID" value="ARW60135.1"/>
    <property type="molecule type" value="Genomic_DNA"/>
</dbReference>
<proteinExistence type="predicted"/>
<keyword evidence="2" id="KW-0150">Chloroplast</keyword>
<name>A0A1Z1M2X5_9FLOR</name>
<dbReference type="PANTHER" id="PTHR30188">
    <property type="entry name" value="ABC TRANSPORTER PERMEASE PROTEIN-RELATED"/>
    <property type="match status" value="1"/>
</dbReference>
<evidence type="ECO:0000256" key="1">
    <source>
        <dbReference type="SAM" id="Phobius"/>
    </source>
</evidence>
<feature type="transmembrane region" description="Helical" evidence="1">
    <location>
        <begin position="150"/>
        <end position="170"/>
    </location>
</feature>
<evidence type="ECO:0008006" key="3">
    <source>
        <dbReference type="Google" id="ProtNLM"/>
    </source>
</evidence>
<feature type="transmembrane region" description="Helical" evidence="1">
    <location>
        <begin position="36"/>
        <end position="61"/>
    </location>
</feature>
<keyword evidence="1" id="KW-0472">Membrane</keyword>
<feature type="transmembrane region" description="Helical" evidence="1">
    <location>
        <begin position="224"/>
        <end position="247"/>
    </location>
</feature>
<accession>A0A1Z1M2X5</accession>
<protein>
    <recommendedName>
        <fullName evidence="3">ABC transporter permease</fullName>
    </recommendedName>
</protein>
<dbReference type="Pfam" id="PF02405">
    <property type="entry name" value="MlaE"/>
    <property type="match status" value="1"/>
</dbReference>
<sequence>MNQFYRKFFISTKIFTFFFHCFKGLASHLNLLDILYYTNLVVPSSLLITMITSFFISLVFSLQIVKEFLYLDAVKLVGAVFSMSFVRELSPVLTSIVIIGKVCSSFTAELATIIITEQLDALFILGINPINYLIVPRIISMILGLPMLNILSLLTSFLAGSFVCFVLYDIHPSIFLKSVFYSNLYIDLFKSLLKTFIFALSTSVISCVWGITSIGGSRGVGLSTTSSVVTCLISIFILNFILSYILFDNLISSFQFL</sequence>
<keyword evidence="2" id="KW-0934">Plastid</keyword>
<dbReference type="GO" id="GO:0005548">
    <property type="term" value="F:phospholipid transporter activity"/>
    <property type="evidence" value="ECO:0007669"/>
    <property type="project" value="TreeGrafter"/>
</dbReference>